<dbReference type="CDD" id="cd01647">
    <property type="entry name" value="RT_LTR"/>
    <property type="match status" value="1"/>
</dbReference>
<dbReference type="InterPro" id="IPR043128">
    <property type="entry name" value="Rev_trsase/Diguanyl_cyclase"/>
</dbReference>
<evidence type="ECO:0000313" key="2">
    <source>
        <dbReference type="EMBL" id="KAK7485415.1"/>
    </source>
</evidence>
<feature type="domain" description="Reverse transcriptase" evidence="1">
    <location>
        <begin position="1"/>
        <end position="134"/>
    </location>
</feature>
<sequence length="207" mass="23491">MASADQSLAQLATSKAFTKLDANSGFWQIPLSEESRKYTTFVTPFGRFCFNRLPFGISSASEVFQRTMFTVLNDLERVICHMDDVLVHAENQAEHDAILRRHAVSTRYTPSIANVTTPLRSLLHKDAMWMWSSEQETAFRQAKQLLTSPPVLTPHYSMHRKTIIAVDAALRSSESELSCTRYRMVDHADQSASSHAHQTHYITNLVM</sequence>
<evidence type="ECO:0000259" key="1">
    <source>
        <dbReference type="PROSITE" id="PS50878"/>
    </source>
</evidence>
<dbReference type="Gene3D" id="3.10.10.10">
    <property type="entry name" value="HIV Type 1 Reverse Transcriptase, subunit A, domain 1"/>
    <property type="match status" value="1"/>
</dbReference>
<dbReference type="Pfam" id="PF00078">
    <property type="entry name" value="RVT_1"/>
    <property type="match status" value="1"/>
</dbReference>
<protein>
    <recommendedName>
        <fullName evidence="1">Reverse transcriptase domain-containing protein</fullName>
    </recommendedName>
</protein>
<dbReference type="PROSITE" id="PS50878">
    <property type="entry name" value="RT_POL"/>
    <property type="match status" value="1"/>
</dbReference>
<dbReference type="PANTHER" id="PTHR37984">
    <property type="entry name" value="PROTEIN CBG26694"/>
    <property type="match status" value="1"/>
</dbReference>
<dbReference type="InterPro" id="IPR043502">
    <property type="entry name" value="DNA/RNA_pol_sf"/>
</dbReference>
<dbReference type="InterPro" id="IPR000477">
    <property type="entry name" value="RT_dom"/>
</dbReference>
<comment type="caution">
    <text evidence="2">The sequence shown here is derived from an EMBL/GenBank/DDBJ whole genome shotgun (WGS) entry which is preliminary data.</text>
</comment>
<dbReference type="InterPro" id="IPR050951">
    <property type="entry name" value="Retrovirus_Pol_polyprotein"/>
</dbReference>
<evidence type="ECO:0000313" key="3">
    <source>
        <dbReference type="Proteomes" id="UP001519460"/>
    </source>
</evidence>
<gene>
    <name evidence="2" type="ORF">BaRGS_00023363</name>
</gene>
<keyword evidence="3" id="KW-1185">Reference proteome</keyword>
<name>A0ABD0KE84_9CAEN</name>
<reference evidence="2 3" key="1">
    <citation type="journal article" date="2023" name="Sci. Data">
        <title>Genome assembly of the Korean intertidal mud-creeper Batillaria attramentaria.</title>
        <authorList>
            <person name="Patra A.K."/>
            <person name="Ho P.T."/>
            <person name="Jun S."/>
            <person name="Lee S.J."/>
            <person name="Kim Y."/>
            <person name="Won Y.J."/>
        </authorList>
    </citation>
    <scope>NUCLEOTIDE SEQUENCE [LARGE SCALE GENOMIC DNA]</scope>
    <source>
        <strain evidence="2">Wonlab-2016</strain>
    </source>
</reference>
<dbReference type="EMBL" id="JACVVK020000195">
    <property type="protein sequence ID" value="KAK7485415.1"/>
    <property type="molecule type" value="Genomic_DNA"/>
</dbReference>
<accession>A0ABD0KE84</accession>
<dbReference type="Proteomes" id="UP001519460">
    <property type="component" value="Unassembled WGS sequence"/>
</dbReference>
<organism evidence="2 3">
    <name type="scientific">Batillaria attramentaria</name>
    <dbReference type="NCBI Taxonomy" id="370345"/>
    <lineage>
        <taxon>Eukaryota</taxon>
        <taxon>Metazoa</taxon>
        <taxon>Spiralia</taxon>
        <taxon>Lophotrochozoa</taxon>
        <taxon>Mollusca</taxon>
        <taxon>Gastropoda</taxon>
        <taxon>Caenogastropoda</taxon>
        <taxon>Sorbeoconcha</taxon>
        <taxon>Cerithioidea</taxon>
        <taxon>Batillariidae</taxon>
        <taxon>Batillaria</taxon>
    </lineage>
</organism>
<proteinExistence type="predicted"/>
<dbReference type="Gene3D" id="3.30.70.270">
    <property type="match status" value="1"/>
</dbReference>
<dbReference type="AlphaFoldDB" id="A0ABD0KE84"/>
<dbReference type="PANTHER" id="PTHR37984:SF5">
    <property type="entry name" value="PROTEIN NYNRIN-LIKE"/>
    <property type="match status" value="1"/>
</dbReference>
<dbReference type="SUPFAM" id="SSF56672">
    <property type="entry name" value="DNA/RNA polymerases"/>
    <property type="match status" value="1"/>
</dbReference>